<keyword evidence="6 8" id="KW-1133">Transmembrane helix</keyword>
<evidence type="ECO:0000256" key="6">
    <source>
        <dbReference type="ARBA" id="ARBA00022989"/>
    </source>
</evidence>
<reference evidence="10" key="1">
    <citation type="submission" date="2021-11" db="EMBL/GenBank/DDBJ databases">
        <title>Cultivation dependent microbiological survey of springs from the worlds oldest radium mine currently devoted to the extraction of radon-saturated water.</title>
        <authorList>
            <person name="Kapinusova G."/>
            <person name="Smrhova T."/>
            <person name="Strejcek M."/>
            <person name="Suman J."/>
            <person name="Jani K."/>
            <person name="Pajer P."/>
            <person name="Uhlik O."/>
        </authorList>
    </citation>
    <scope>NUCLEOTIDE SEQUENCE [LARGE SCALE GENOMIC DNA]</scope>
    <source>
        <strain evidence="10">J379</strain>
    </source>
</reference>
<dbReference type="Proteomes" id="UP001058860">
    <property type="component" value="Chromosome"/>
</dbReference>
<name>A0ABY5PJL7_9ACTN</name>
<keyword evidence="5 8" id="KW-0812">Transmembrane</keyword>
<dbReference type="PANTHER" id="PTHR21716">
    <property type="entry name" value="TRANSMEMBRANE PROTEIN"/>
    <property type="match status" value="1"/>
</dbReference>
<sequence length="360" mass="37426">MAATTPTRAPAGEAMAKWSAKTLLIAAGVLLVGGAIWYARAVTVPLIVATLVCTQLIPLVEGATRRGVPRGLAITGAMLSVIVVVAGLTWLFADALFGELGGVGQELSDGADEVIAWLQDNNRWVQQNEEEIRNFLDGLLPAVKDAAGGVVGGVLSGLSLAAQLVSSALLTFVFILYLLTGGDQVWHWIERRFSAARRDRVTVAGDAAWNAAGGYIRGIALVAFIDSLVIGLGMFVIGTPLVGTLMLLSFVTLFIPILGAWVSGTVIVLVTLGAEGAGAAVAMAAVILIAQQLDSMFVTPLVYQKTVSLHPIVTLSGVIIGSQLLGIVGAFLAVPMIAIGWAVFNTLEQPEPEAPPSQPA</sequence>
<keyword evidence="3" id="KW-0813">Transport</keyword>
<evidence type="ECO:0000256" key="7">
    <source>
        <dbReference type="ARBA" id="ARBA00023136"/>
    </source>
</evidence>
<feature type="transmembrane region" description="Helical" evidence="8">
    <location>
        <begin position="44"/>
        <end position="60"/>
    </location>
</feature>
<dbReference type="PANTHER" id="PTHR21716:SF53">
    <property type="entry name" value="PERMEASE PERM-RELATED"/>
    <property type="match status" value="1"/>
</dbReference>
<dbReference type="EMBL" id="CP088295">
    <property type="protein sequence ID" value="UUY04878.1"/>
    <property type="molecule type" value="Genomic_DNA"/>
</dbReference>
<evidence type="ECO:0000256" key="5">
    <source>
        <dbReference type="ARBA" id="ARBA00022692"/>
    </source>
</evidence>
<feature type="transmembrane region" description="Helical" evidence="8">
    <location>
        <begin position="219"/>
        <end position="241"/>
    </location>
</feature>
<comment type="subcellular location">
    <subcellularLocation>
        <location evidence="1">Cell membrane</location>
        <topology evidence="1">Multi-pass membrane protein</topology>
    </subcellularLocation>
</comment>
<keyword evidence="4" id="KW-1003">Cell membrane</keyword>
<proteinExistence type="inferred from homology"/>
<dbReference type="InterPro" id="IPR002549">
    <property type="entry name" value="AI-2E-like"/>
</dbReference>
<protein>
    <submittedName>
        <fullName evidence="9">AI-2E family transporter</fullName>
    </submittedName>
</protein>
<dbReference type="Pfam" id="PF01594">
    <property type="entry name" value="AI-2E_transport"/>
    <property type="match status" value="1"/>
</dbReference>
<feature type="transmembrane region" description="Helical" evidence="8">
    <location>
        <begin position="160"/>
        <end position="179"/>
    </location>
</feature>
<evidence type="ECO:0000256" key="2">
    <source>
        <dbReference type="ARBA" id="ARBA00009773"/>
    </source>
</evidence>
<organism evidence="9 10">
    <name type="scientific">Svornostia abyssi</name>
    <dbReference type="NCBI Taxonomy" id="2898438"/>
    <lineage>
        <taxon>Bacteria</taxon>
        <taxon>Bacillati</taxon>
        <taxon>Actinomycetota</taxon>
        <taxon>Thermoleophilia</taxon>
        <taxon>Solirubrobacterales</taxon>
        <taxon>Baekduiaceae</taxon>
        <taxon>Svornostia</taxon>
    </lineage>
</organism>
<feature type="transmembrane region" description="Helical" evidence="8">
    <location>
        <begin position="18"/>
        <end position="38"/>
    </location>
</feature>
<gene>
    <name evidence="9" type="ORF">LRS13_04935</name>
</gene>
<evidence type="ECO:0000256" key="3">
    <source>
        <dbReference type="ARBA" id="ARBA00022448"/>
    </source>
</evidence>
<feature type="transmembrane region" description="Helical" evidence="8">
    <location>
        <begin position="279"/>
        <end position="303"/>
    </location>
</feature>
<dbReference type="RefSeq" id="WP_353865358.1">
    <property type="nucleotide sequence ID" value="NZ_CP088295.1"/>
</dbReference>
<evidence type="ECO:0000313" key="10">
    <source>
        <dbReference type="Proteomes" id="UP001058860"/>
    </source>
</evidence>
<keyword evidence="7 8" id="KW-0472">Membrane</keyword>
<evidence type="ECO:0000256" key="4">
    <source>
        <dbReference type="ARBA" id="ARBA00022475"/>
    </source>
</evidence>
<feature type="transmembrane region" description="Helical" evidence="8">
    <location>
        <begin position="247"/>
        <end position="272"/>
    </location>
</feature>
<keyword evidence="10" id="KW-1185">Reference proteome</keyword>
<evidence type="ECO:0000256" key="8">
    <source>
        <dbReference type="SAM" id="Phobius"/>
    </source>
</evidence>
<feature type="transmembrane region" description="Helical" evidence="8">
    <location>
        <begin position="323"/>
        <end position="344"/>
    </location>
</feature>
<evidence type="ECO:0000313" key="9">
    <source>
        <dbReference type="EMBL" id="UUY04878.1"/>
    </source>
</evidence>
<comment type="similarity">
    <text evidence="2">Belongs to the autoinducer-2 exporter (AI-2E) (TC 2.A.86) family.</text>
</comment>
<evidence type="ECO:0000256" key="1">
    <source>
        <dbReference type="ARBA" id="ARBA00004651"/>
    </source>
</evidence>
<feature type="transmembrane region" description="Helical" evidence="8">
    <location>
        <begin position="72"/>
        <end position="93"/>
    </location>
</feature>
<accession>A0ABY5PJL7</accession>